<evidence type="ECO:0000313" key="4">
    <source>
        <dbReference type="Proteomes" id="UP000277579"/>
    </source>
</evidence>
<protein>
    <submittedName>
        <fullName evidence="3">Uncharacterized protein DUF3298</fullName>
    </submittedName>
</protein>
<name>A0A495MJW3_9FLAO</name>
<proteinExistence type="predicted"/>
<sequence>MKRIVLFLALSLAFASCQKDKKDGSELKAVDFQSKTFEKKTTLPCKGDICAEVKITVPEASNIPVVADSINKKIFTTVRGIVYFGEKPYNGKTYEEIMASFINSYEELKKEFPDETLGWEAKVDAKVDYTSDKVLNIKLHHYTYTGGAHGYEGNRSLLFNPETGKELTRKDFLKDEAGFKSFAEKEFRKKYKIPAGPINATGLMFENEVFDLPQTIFFTKNGLLLHYNTYEVASYADGPKELLLPYDQLTNYLLIK</sequence>
<dbReference type="InterPro" id="IPR021729">
    <property type="entry name" value="DUF3298"/>
</dbReference>
<dbReference type="RefSeq" id="WP_121375598.1">
    <property type="nucleotide sequence ID" value="NZ_RBLC01000001.1"/>
</dbReference>
<dbReference type="Pfam" id="PF13739">
    <property type="entry name" value="PdaC"/>
    <property type="match status" value="1"/>
</dbReference>
<evidence type="ECO:0000259" key="2">
    <source>
        <dbReference type="Pfam" id="PF13739"/>
    </source>
</evidence>
<dbReference type="InterPro" id="IPR025303">
    <property type="entry name" value="PdaC"/>
</dbReference>
<organism evidence="3 4">
    <name type="scientific">Flavobacterium endophyticum</name>
    <dbReference type="NCBI Taxonomy" id="1540163"/>
    <lineage>
        <taxon>Bacteria</taxon>
        <taxon>Pseudomonadati</taxon>
        <taxon>Bacteroidota</taxon>
        <taxon>Flavobacteriia</taxon>
        <taxon>Flavobacteriales</taxon>
        <taxon>Flavobacteriaceae</taxon>
        <taxon>Flavobacterium</taxon>
    </lineage>
</organism>
<feature type="domain" description="DUF3298" evidence="1">
    <location>
        <begin position="171"/>
        <end position="247"/>
    </location>
</feature>
<dbReference type="Gene3D" id="3.30.565.40">
    <property type="entry name" value="Fervidobacterium nodosum Rt17-B1 like"/>
    <property type="match status" value="1"/>
</dbReference>
<dbReference type="AlphaFoldDB" id="A0A495MJW3"/>
<reference evidence="3 4" key="1">
    <citation type="submission" date="2018-10" db="EMBL/GenBank/DDBJ databases">
        <title>Genomic Encyclopedia of Archaeal and Bacterial Type Strains, Phase II (KMG-II): from individual species to whole genera.</title>
        <authorList>
            <person name="Goeker M."/>
        </authorList>
    </citation>
    <scope>NUCLEOTIDE SEQUENCE [LARGE SCALE GENOMIC DNA]</scope>
    <source>
        <strain evidence="3 4">DSM 29537</strain>
    </source>
</reference>
<dbReference type="Gene3D" id="3.90.640.20">
    <property type="entry name" value="Heat-shock cognate protein, ATPase"/>
    <property type="match status" value="1"/>
</dbReference>
<evidence type="ECO:0000259" key="1">
    <source>
        <dbReference type="Pfam" id="PF11738"/>
    </source>
</evidence>
<gene>
    <name evidence="3" type="ORF">CLV94_1321</name>
</gene>
<dbReference type="Pfam" id="PF11738">
    <property type="entry name" value="DUF3298"/>
    <property type="match status" value="1"/>
</dbReference>
<keyword evidence="4" id="KW-1185">Reference proteome</keyword>
<dbReference type="PROSITE" id="PS51257">
    <property type="entry name" value="PROKAR_LIPOPROTEIN"/>
    <property type="match status" value="1"/>
</dbReference>
<dbReference type="OrthoDB" id="594879at2"/>
<dbReference type="InterPro" id="IPR037126">
    <property type="entry name" value="PdaC/RsiV-like_sf"/>
</dbReference>
<dbReference type="Proteomes" id="UP000277579">
    <property type="component" value="Unassembled WGS sequence"/>
</dbReference>
<evidence type="ECO:0000313" key="3">
    <source>
        <dbReference type="EMBL" id="RKS26264.1"/>
    </source>
</evidence>
<comment type="caution">
    <text evidence="3">The sequence shown here is derived from an EMBL/GenBank/DDBJ whole genome shotgun (WGS) entry which is preliminary data.</text>
</comment>
<feature type="domain" description="Deacetylase PdaC" evidence="2">
    <location>
        <begin position="50"/>
        <end position="151"/>
    </location>
</feature>
<accession>A0A495MJW3</accession>
<dbReference type="EMBL" id="RBLC01000001">
    <property type="protein sequence ID" value="RKS26264.1"/>
    <property type="molecule type" value="Genomic_DNA"/>
</dbReference>